<dbReference type="EMBL" id="LAZR01032466">
    <property type="protein sequence ID" value="KKL50801.1"/>
    <property type="molecule type" value="Genomic_DNA"/>
</dbReference>
<proteinExistence type="predicted"/>
<comment type="caution">
    <text evidence="1">The sequence shown here is derived from an EMBL/GenBank/DDBJ whole genome shotgun (WGS) entry which is preliminary data.</text>
</comment>
<sequence length="100" mass="11112">MNKKTKELEIIVGRANWGKAIEFLIYSGNSVVKDLTFYEQEPFTQDTPAAQKFIDSLWGSGLRPSEGSGSVGALKAVQDHLADMREIAFNRLKINIKGPQ</sequence>
<name>A0A0F9DAS0_9ZZZZ</name>
<evidence type="ECO:0000313" key="1">
    <source>
        <dbReference type="EMBL" id="KKL50801.1"/>
    </source>
</evidence>
<dbReference type="AlphaFoldDB" id="A0A0F9DAS0"/>
<accession>A0A0F9DAS0</accession>
<gene>
    <name evidence="1" type="ORF">LCGC14_2301860</name>
</gene>
<protein>
    <submittedName>
        <fullName evidence="1">Uncharacterized protein</fullName>
    </submittedName>
</protein>
<organism evidence="1">
    <name type="scientific">marine sediment metagenome</name>
    <dbReference type="NCBI Taxonomy" id="412755"/>
    <lineage>
        <taxon>unclassified sequences</taxon>
        <taxon>metagenomes</taxon>
        <taxon>ecological metagenomes</taxon>
    </lineage>
</organism>
<reference evidence="1" key="1">
    <citation type="journal article" date="2015" name="Nature">
        <title>Complex archaea that bridge the gap between prokaryotes and eukaryotes.</title>
        <authorList>
            <person name="Spang A."/>
            <person name="Saw J.H."/>
            <person name="Jorgensen S.L."/>
            <person name="Zaremba-Niedzwiedzka K."/>
            <person name="Martijn J."/>
            <person name="Lind A.E."/>
            <person name="van Eijk R."/>
            <person name="Schleper C."/>
            <person name="Guy L."/>
            <person name="Ettema T.J."/>
        </authorList>
    </citation>
    <scope>NUCLEOTIDE SEQUENCE</scope>
</reference>